<dbReference type="GO" id="GO:0047429">
    <property type="term" value="F:nucleoside triphosphate diphosphatase activity"/>
    <property type="evidence" value="ECO:0007669"/>
    <property type="project" value="TreeGrafter"/>
</dbReference>
<organism evidence="3 4">
    <name type="scientific">Isobaculum melis</name>
    <dbReference type="NCBI Taxonomy" id="142588"/>
    <lineage>
        <taxon>Bacteria</taxon>
        <taxon>Bacillati</taxon>
        <taxon>Bacillota</taxon>
        <taxon>Bacilli</taxon>
        <taxon>Lactobacillales</taxon>
        <taxon>Carnobacteriaceae</taxon>
        <taxon>Isobaculum</taxon>
    </lineage>
</organism>
<dbReference type="GO" id="GO:0046052">
    <property type="term" value="P:UTP catabolic process"/>
    <property type="evidence" value="ECO:0007669"/>
    <property type="project" value="TreeGrafter"/>
</dbReference>
<name>A0A1H9SMK2_9LACT</name>
<dbReference type="AlphaFoldDB" id="A0A1H9SMK2"/>
<dbReference type="EMBL" id="FOHA01000008">
    <property type="protein sequence ID" value="SER86171.1"/>
    <property type="molecule type" value="Genomic_DNA"/>
</dbReference>
<feature type="domain" description="NTP pyrophosphohydrolase MazG-like" evidence="2">
    <location>
        <begin position="251"/>
        <end position="324"/>
    </location>
</feature>
<accession>A0A1H9SMK2</accession>
<dbReference type="Proteomes" id="UP000198948">
    <property type="component" value="Unassembled WGS sequence"/>
</dbReference>
<dbReference type="SUPFAM" id="SSF101386">
    <property type="entry name" value="all-alpha NTP pyrophosphatases"/>
    <property type="match status" value="1"/>
</dbReference>
<dbReference type="InterPro" id="IPR014777">
    <property type="entry name" value="4pyrrole_Mease_sub1"/>
</dbReference>
<dbReference type="PANTHER" id="PTHR30522">
    <property type="entry name" value="NUCLEOSIDE TRIPHOSPHATE PYROPHOSPHOHYDROLASE"/>
    <property type="match status" value="1"/>
</dbReference>
<evidence type="ECO:0000259" key="1">
    <source>
        <dbReference type="Pfam" id="PF00590"/>
    </source>
</evidence>
<dbReference type="GO" id="GO:0008168">
    <property type="term" value="F:methyltransferase activity"/>
    <property type="evidence" value="ECO:0007669"/>
    <property type="project" value="UniProtKB-KW"/>
</dbReference>
<dbReference type="OrthoDB" id="9808939at2"/>
<dbReference type="Pfam" id="PF03819">
    <property type="entry name" value="MazG"/>
    <property type="match status" value="1"/>
</dbReference>
<dbReference type="GO" id="GO:0046081">
    <property type="term" value="P:dUTP catabolic process"/>
    <property type="evidence" value="ECO:0007669"/>
    <property type="project" value="TreeGrafter"/>
</dbReference>
<evidence type="ECO:0000313" key="3">
    <source>
        <dbReference type="EMBL" id="SER86171.1"/>
    </source>
</evidence>
<protein>
    <submittedName>
        <fullName evidence="3">Tetrapyrrole methylase family protein / MazG family protein</fullName>
    </submittedName>
</protein>
<dbReference type="GO" id="GO:0032259">
    <property type="term" value="P:methylation"/>
    <property type="evidence" value="ECO:0007669"/>
    <property type="project" value="UniProtKB-KW"/>
</dbReference>
<dbReference type="FunFam" id="3.40.1010.10:FF:000008">
    <property type="entry name" value="Similar to nucleoside triphosphate pyrophosphohydrolase, MazG"/>
    <property type="match status" value="1"/>
</dbReference>
<keyword evidence="3" id="KW-0489">Methyltransferase</keyword>
<keyword evidence="4" id="KW-1185">Reference proteome</keyword>
<dbReference type="Pfam" id="PF00590">
    <property type="entry name" value="TP_methylase"/>
    <property type="match status" value="1"/>
</dbReference>
<dbReference type="InterPro" id="IPR048015">
    <property type="entry name" value="NTP-PPase_MazG-like_N"/>
</dbReference>
<dbReference type="GO" id="GO:0046076">
    <property type="term" value="P:dTTP catabolic process"/>
    <property type="evidence" value="ECO:0007669"/>
    <property type="project" value="TreeGrafter"/>
</dbReference>
<evidence type="ECO:0000259" key="2">
    <source>
        <dbReference type="Pfam" id="PF03819"/>
    </source>
</evidence>
<reference evidence="3 4" key="1">
    <citation type="submission" date="2016-10" db="EMBL/GenBank/DDBJ databases">
        <authorList>
            <person name="de Groot N.N."/>
        </authorList>
    </citation>
    <scope>NUCLEOTIDE SEQUENCE [LARGE SCALE GENOMIC DNA]</scope>
    <source>
        <strain evidence="3 4">DSM 13760</strain>
    </source>
</reference>
<dbReference type="SUPFAM" id="SSF53790">
    <property type="entry name" value="Tetrapyrrole methylase"/>
    <property type="match status" value="1"/>
</dbReference>
<dbReference type="GO" id="GO:0046047">
    <property type="term" value="P:TTP catabolic process"/>
    <property type="evidence" value="ECO:0007669"/>
    <property type="project" value="TreeGrafter"/>
</dbReference>
<dbReference type="CDD" id="cd11528">
    <property type="entry name" value="NTP-PPase_MazG_Nterm"/>
    <property type="match status" value="1"/>
</dbReference>
<dbReference type="GO" id="GO:0046061">
    <property type="term" value="P:dATP catabolic process"/>
    <property type="evidence" value="ECO:0007669"/>
    <property type="project" value="TreeGrafter"/>
</dbReference>
<dbReference type="Gene3D" id="1.10.287.1080">
    <property type="entry name" value="MazG-like"/>
    <property type="match status" value="1"/>
</dbReference>
<dbReference type="InterPro" id="IPR035013">
    <property type="entry name" value="YabN_N"/>
</dbReference>
<sequence>MGKITIVGLGAGDMSQLPMGVYQLLQSNQPIYLRTKLHPVVTQLAEEGLIMASFDAIYEQNQQFDGVYEQVVKELLQLAEQQDIIYAVPGHPMVAEKTVQLLLKEQQQITVEIAGGQSFLDDFFTAVKIDPIEGFQLLDALALNGDQLQMSQHLIIMQVFDAFVASDVKLLLTEKYPDDHQVALVHEAGSANEVVEWKPLYEIDRMEGVHNLTSLYVPPLPLDERTTEFATLQSYMDEITGPTGDIWIREQNNQSLVPYLEEETAELIAAIEKDDIDNMVEELGDILMQVMYHASIGEKEGMFTFEEMLATLNKKLRRRHPHVFDGVTINSIAELDQLWQKIKETEKRKHQ</sequence>
<dbReference type="InterPro" id="IPR004518">
    <property type="entry name" value="MazG-like_dom"/>
</dbReference>
<feature type="domain" description="Tetrapyrrole methylase" evidence="1">
    <location>
        <begin position="3"/>
        <end position="203"/>
    </location>
</feature>
<proteinExistence type="predicted"/>
<dbReference type="CDD" id="cd11723">
    <property type="entry name" value="YabN_N_like"/>
    <property type="match status" value="1"/>
</dbReference>
<dbReference type="InterPro" id="IPR000878">
    <property type="entry name" value="4pyrrol_Mease"/>
</dbReference>
<dbReference type="InterPro" id="IPR011551">
    <property type="entry name" value="NTP_PyrPHydrolase_MazG"/>
</dbReference>
<dbReference type="RefSeq" id="WP_092651984.1">
    <property type="nucleotide sequence ID" value="NZ_FOHA01000008.1"/>
</dbReference>
<dbReference type="GO" id="GO:0006203">
    <property type="term" value="P:dGTP catabolic process"/>
    <property type="evidence" value="ECO:0007669"/>
    <property type="project" value="TreeGrafter"/>
</dbReference>
<dbReference type="Gene3D" id="3.40.1010.10">
    <property type="entry name" value="Cobalt-precorrin-4 Transmethylase, Domain 1"/>
    <property type="match status" value="1"/>
</dbReference>
<dbReference type="InterPro" id="IPR035996">
    <property type="entry name" value="4pyrrol_Methylase_sf"/>
</dbReference>
<gene>
    <name evidence="3" type="ORF">SAMN04488559_10831</name>
</gene>
<keyword evidence="3" id="KW-0808">Transferase</keyword>
<dbReference type="STRING" id="142588.SAMN04488559_10831"/>
<dbReference type="PANTHER" id="PTHR30522:SF0">
    <property type="entry name" value="NUCLEOSIDE TRIPHOSPHATE PYROPHOSPHOHYDROLASE"/>
    <property type="match status" value="1"/>
</dbReference>
<evidence type="ECO:0000313" key="4">
    <source>
        <dbReference type="Proteomes" id="UP000198948"/>
    </source>
</evidence>